<comment type="caution">
    <text evidence="7">The sequence shown here is derived from an EMBL/GenBank/DDBJ whole genome shotgun (WGS) entry which is preliminary data.</text>
</comment>
<dbReference type="InterPro" id="IPR007235">
    <property type="entry name" value="Glyco_trans_28_C"/>
</dbReference>
<dbReference type="GO" id="GO:0009247">
    <property type="term" value="P:glycolipid biosynthetic process"/>
    <property type="evidence" value="ECO:0007669"/>
    <property type="project" value="InterPro"/>
</dbReference>
<dbReference type="PANTHER" id="PTHR43025">
    <property type="entry name" value="MONOGALACTOSYLDIACYLGLYCEROL SYNTHASE"/>
    <property type="match status" value="1"/>
</dbReference>
<gene>
    <name evidence="7" type="ORF">CAAU_0873</name>
</gene>
<name>I7LIG9_9CLOT</name>
<sequence length="373" mass="41725">MKILSLTISAGKGHQKAAEAVKEYYIRNNIQVEFEMIDALKYINPIVDKLIIGGYLKSLKKTPKLYGKLYYYSENEDALASISNLIHDLFSIKLKNLLEEMMPDVILCTHPFAIEMMSILKRKGKTNIPVAAILTDYAPHPFWIHEYIDAYIIPNEDFIDDLLNLGVAKENIYPIGIPVSSAFLTEIPKKEAREILQLEDKLTLLLMGGGLGIGNIKEIFEKLIFSNLDIQIIAVTGYNTILKNQLLNLSLKSNKKTKILGYTDKVNLLMSASDLLITKPGGLTISEALVKGLPLILSNPIPGQEEKNTEYLLNCGIAAYVKKVDNIPSIINQIISSPLRLKYMQDMAKEKSKPNAAKDVGDLLIKMAKKEFI</sequence>
<dbReference type="InterPro" id="IPR009695">
    <property type="entry name" value="Diacylglyc_glucosyltr_N"/>
</dbReference>
<dbReference type="Pfam" id="PF04101">
    <property type="entry name" value="Glyco_tran_28_C"/>
    <property type="match status" value="1"/>
</dbReference>
<comment type="subcellular location">
    <subcellularLocation>
        <location evidence="1">Membrane</location>
    </subcellularLocation>
</comment>
<keyword evidence="3" id="KW-0328">Glycosyltransferase</keyword>
<accession>I7LIG9</accession>
<dbReference type="AlphaFoldDB" id="I7LIG9"/>
<evidence type="ECO:0000313" key="7">
    <source>
        <dbReference type="EMBL" id="CCJ32957.1"/>
    </source>
</evidence>
<evidence type="ECO:0000259" key="5">
    <source>
        <dbReference type="Pfam" id="PF04101"/>
    </source>
</evidence>
<organism evidence="7 8">
    <name type="scientific">Caloramator australicus RC3</name>
    <dbReference type="NCBI Taxonomy" id="857293"/>
    <lineage>
        <taxon>Bacteria</taxon>
        <taxon>Bacillati</taxon>
        <taxon>Bacillota</taxon>
        <taxon>Clostridia</taxon>
        <taxon>Eubacteriales</taxon>
        <taxon>Clostridiaceae</taxon>
        <taxon>Caloramator</taxon>
    </lineage>
</organism>
<dbReference type="OrthoDB" id="9815663at2"/>
<dbReference type="eggNOG" id="COG0707">
    <property type="taxonomic scope" value="Bacteria"/>
</dbReference>
<dbReference type="STRING" id="857293.CAAU_0873"/>
<dbReference type="GO" id="GO:0016758">
    <property type="term" value="F:hexosyltransferase activity"/>
    <property type="evidence" value="ECO:0007669"/>
    <property type="project" value="InterPro"/>
</dbReference>
<evidence type="ECO:0000259" key="6">
    <source>
        <dbReference type="Pfam" id="PF06925"/>
    </source>
</evidence>
<dbReference type="GO" id="GO:0016020">
    <property type="term" value="C:membrane"/>
    <property type="evidence" value="ECO:0007669"/>
    <property type="project" value="UniProtKB-SubCell"/>
</dbReference>
<dbReference type="SUPFAM" id="SSF53756">
    <property type="entry name" value="UDP-Glycosyltransferase/glycogen phosphorylase"/>
    <property type="match status" value="1"/>
</dbReference>
<dbReference type="InterPro" id="IPR050519">
    <property type="entry name" value="Glycosyltransf_28_UgtP"/>
</dbReference>
<dbReference type="PANTHER" id="PTHR43025:SF3">
    <property type="entry name" value="MONOGALACTOSYLDIACYLGLYCEROL SYNTHASE 1, CHLOROPLASTIC"/>
    <property type="match status" value="1"/>
</dbReference>
<dbReference type="EMBL" id="CAKP01000042">
    <property type="protein sequence ID" value="CCJ32957.1"/>
    <property type="molecule type" value="Genomic_DNA"/>
</dbReference>
<evidence type="ECO:0000313" key="8">
    <source>
        <dbReference type="Proteomes" id="UP000007652"/>
    </source>
</evidence>
<feature type="domain" description="Diacylglycerol glucosyltransferase N-terminal" evidence="6">
    <location>
        <begin position="14"/>
        <end position="179"/>
    </location>
</feature>
<dbReference type="Proteomes" id="UP000007652">
    <property type="component" value="Unassembled WGS sequence"/>
</dbReference>
<reference evidence="7 8" key="1">
    <citation type="journal article" date="2011" name="J. Bacteriol.">
        <title>Draft genome sequence of Caloramator australicus strain RC3T, a thermoanaerobe from the Great Artesian Basin of Australia.</title>
        <authorList>
            <person name="Ogg C.D."/>
            <person name="Patel B.K.C."/>
        </authorList>
    </citation>
    <scope>NUCLEOTIDE SEQUENCE [LARGE SCALE GENOMIC DNA]</scope>
    <source>
        <strain evidence="7 8">RC3</strain>
    </source>
</reference>
<keyword evidence="4" id="KW-0808">Transferase</keyword>
<comment type="similarity">
    <text evidence="2">Belongs to the glycosyltransferase 28 family.</text>
</comment>
<dbReference type="Gene3D" id="3.40.50.2000">
    <property type="entry name" value="Glycogen Phosphorylase B"/>
    <property type="match status" value="1"/>
</dbReference>
<evidence type="ECO:0000256" key="2">
    <source>
        <dbReference type="ARBA" id="ARBA00006962"/>
    </source>
</evidence>
<dbReference type="Pfam" id="PF06925">
    <property type="entry name" value="MGDG_synth"/>
    <property type="match status" value="1"/>
</dbReference>
<evidence type="ECO:0000256" key="1">
    <source>
        <dbReference type="ARBA" id="ARBA00004370"/>
    </source>
</evidence>
<feature type="domain" description="Glycosyl transferase family 28 C-terminal" evidence="5">
    <location>
        <begin position="221"/>
        <end position="359"/>
    </location>
</feature>
<dbReference type="RefSeq" id="WP_008908231.1">
    <property type="nucleotide sequence ID" value="NZ_CAKP01000042.1"/>
</dbReference>
<evidence type="ECO:0000256" key="3">
    <source>
        <dbReference type="ARBA" id="ARBA00022676"/>
    </source>
</evidence>
<evidence type="ECO:0000256" key="4">
    <source>
        <dbReference type="ARBA" id="ARBA00022679"/>
    </source>
</evidence>
<proteinExistence type="inferred from homology"/>
<keyword evidence="8" id="KW-1185">Reference proteome</keyword>
<protein>
    <submittedName>
        <fullName evidence="7">Monogalactosyldiacylglycerol synthase</fullName>
    </submittedName>
</protein>